<dbReference type="PANTHER" id="PTHR12916:SF4">
    <property type="entry name" value="UNINFLATABLE, ISOFORM C"/>
    <property type="match status" value="1"/>
</dbReference>
<dbReference type="PROSITE" id="PS00022">
    <property type="entry name" value="EGF_1"/>
    <property type="match status" value="2"/>
</dbReference>
<evidence type="ECO:0000256" key="4">
    <source>
        <dbReference type="PROSITE-ProRule" id="PRU00076"/>
    </source>
</evidence>
<dbReference type="PANTHER" id="PTHR12916">
    <property type="entry name" value="CYTOCHROME C OXIDASE POLYPEPTIDE VIC-2"/>
    <property type="match status" value="1"/>
</dbReference>
<feature type="region of interest" description="Disordered" evidence="5">
    <location>
        <begin position="412"/>
        <end position="476"/>
    </location>
</feature>
<accession>A0A8R1UGV2</accession>
<keyword evidence="6" id="KW-0812">Transmembrane</keyword>
<dbReference type="InterPro" id="IPR003645">
    <property type="entry name" value="Fol_N"/>
</dbReference>
<feature type="compositionally biased region" description="Pro residues" evidence="5">
    <location>
        <begin position="782"/>
        <end position="793"/>
    </location>
</feature>
<feature type="region of interest" description="Disordered" evidence="5">
    <location>
        <begin position="747"/>
        <end position="860"/>
    </location>
</feature>
<protein>
    <submittedName>
        <fullName evidence="7">Eat-20</fullName>
    </submittedName>
</protein>
<gene>
    <name evidence="7" type="primary">WBGene00116838</name>
</gene>
<reference evidence="8" key="1">
    <citation type="journal article" date="2008" name="Nat. Genet.">
        <title>The Pristionchus pacificus genome provides a unique perspective on nematode lifestyle and parasitism.</title>
        <authorList>
            <person name="Dieterich C."/>
            <person name="Clifton S.W."/>
            <person name="Schuster L.N."/>
            <person name="Chinwalla A."/>
            <person name="Delehaunty K."/>
            <person name="Dinkelacker I."/>
            <person name="Fulton L."/>
            <person name="Fulton R."/>
            <person name="Godfrey J."/>
            <person name="Minx P."/>
            <person name="Mitreva M."/>
            <person name="Roeseler W."/>
            <person name="Tian H."/>
            <person name="Witte H."/>
            <person name="Yang S.P."/>
            <person name="Wilson R.K."/>
            <person name="Sommer R.J."/>
        </authorList>
    </citation>
    <scope>NUCLEOTIDE SEQUENCE [LARGE SCALE GENOMIC DNA]</scope>
    <source>
        <strain evidence="8">PS312</strain>
    </source>
</reference>
<feature type="region of interest" description="Disordered" evidence="5">
    <location>
        <begin position="560"/>
        <end position="602"/>
    </location>
</feature>
<dbReference type="SUPFAM" id="SSF57196">
    <property type="entry name" value="EGF/Laminin"/>
    <property type="match status" value="2"/>
</dbReference>
<dbReference type="Proteomes" id="UP000005239">
    <property type="component" value="Unassembled WGS sequence"/>
</dbReference>
<dbReference type="EnsemblMetazoa" id="PPA27284.1">
    <property type="protein sequence ID" value="PPA27284.1"/>
    <property type="gene ID" value="WBGene00116838"/>
</dbReference>
<dbReference type="PROSITE" id="PS01186">
    <property type="entry name" value="EGF_2"/>
    <property type="match status" value="2"/>
</dbReference>
<dbReference type="AlphaFoldDB" id="A0A2A6CZU8"/>
<keyword evidence="8" id="KW-1185">Reference proteome</keyword>
<feature type="transmembrane region" description="Helical" evidence="6">
    <location>
        <begin position="869"/>
        <end position="894"/>
    </location>
</feature>
<evidence type="ECO:0000313" key="8">
    <source>
        <dbReference type="Proteomes" id="UP000005239"/>
    </source>
</evidence>
<feature type="compositionally biased region" description="Polar residues" evidence="5">
    <location>
        <begin position="445"/>
        <end position="454"/>
    </location>
</feature>
<dbReference type="OrthoDB" id="283575at2759"/>
<feature type="compositionally biased region" description="Low complexity" evidence="5">
    <location>
        <begin position="794"/>
        <end position="817"/>
    </location>
</feature>
<dbReference type="PROSITE" id="PS50026">
    <property type="entry name" value="EGF_3"/>
    <property type="match status" value="2"/>
</dbReference>
<feature type="compositionally biased region" description="Low complexity" evidence="5">
    <location>
        <begin position="833"/>
        <end position="850"/>
    </location>
</feature>
<reference evidence="7" key="2">
    <citation type="submission" date="2022-06" db="UniProtKB">
        <authorList>
            <consortium name="EnsemblMetazoa"/>
        </authorList>
    </citation>
    <scope>IDENTIFICATION</scope>
    <source>
        <strain evidence="7">PS312</strain>
    </source>
</reference>
<proteinExistence type="predicted"/>
<keyword evidence="3" id="KW-0677">Repeat</keyword>
<keyword evidence="1 4" id="KW-0245">EGF-like domain</keyword>
<dbReference type="SMART" id="SM00181">
    <property type="entry name" value="EGF"/>
    <property type="match status" value="4"/>
</dbReference>
<feature type="compositionally biased region" description="Low complexity" evidence="5">
    <location>
        <begin position="757"/>
        <end position="768"/>
    </location>
</feature>
<keyword evidence="6" id="KW-0472">Membrane</keyword>
<name>A0A2A6CZU8_PRIPA</name>
<evidence type="ECO:0000256" key="2">
    <source>
        <dbReference type="ARBA" id="ARBA00022729"/>
    </source>
</evidence>
<keyword evidence="6" id="KW-1133">Transmembrane helix</keyword>
<feature type="disulfide bond" evidence="4">
    <location>
        <begin position="264"/>
        <end position="273"/>
    </location>
</feature>
<comment type="caution">
    <text evidence="4">Lacks conserved residue(s) required for the propagation of feature annotation.</text>
</comment>
<dbReference type="Gene3D" id="2.10.25.10">
    <property type="entry name" value="Laminin"/>
    <property type="match status" value="3"/>
</dbReference>
<dbReference type="CDD" id="cd00054">
    <property type="entry name" value="EGF_CA"/>
    <property type="match status" value="2"/>
</dbReference>
<feature type="region of interest" description="Disordered" evidence="5">
    <location>
        <begin position="616"/>
        <end position="635"/>
    </location>
</feature>
<evidence type="ECO:0000256" key="1">
    <source>
        <dbReference type="ARBA" id="ARBA00022536"/>
    </source>
</evidence>
<feature type="compositionally biased region" description="Low complexity" evidence="5">
    <location>
        <begin position="412"/>
        <end position="430"/>
    </location>
</feature>
<evidence type="ECO:0000256" key="3">
    <source>
        <dbReference type="ARBA" id="ARBA00022737"/>
    </source>
</evidence>
<feature type="disulfide bond" evidence="4">
    <location>
        <begin position="336"/>
        <end position="345"/>
    </location>
</feature>
<keyword evidence="4" id="KW-1015">Disulfide bond</keyword>
<dbReference type="SMART" id="SM00274">
    <property type="entry name" value="FOLN"/>
    <property type="match status" value="3"/>
</dbReference>
<accession>A0A2A6CZU8</accession>
<feature type="disulfide bond" evidence="4">
    <location>
        <begin position="314"/>
        <end position="324"/>
    </location>
</feature>
<dbReference type="InterPro" id="IPR000742">
    <property type="entry name" value="EGF"/>
</dbReference>
<sequence length="931" mass="97684">DLIPDYSNLSRSIEIIDRSVPLRDEKNCVRPRIMEFCSLKDRTALLTVADSSTGIPLGECSTNSFGDNWEGFSWSLSATDLLCTVSQTNSSRVRFVPSQSDAPRSFSVRIQASRGPRCMSSIIVEGRQSSGCPPVLSSHGFSQLSLQCGCPYAQEPVSLPPPRHLPTHHEPPSVLPFLPRSPFHSFPSSLPPSTPSSAPVFPRVRLGAPSSASSEMEFSSGASTAIPAAAAATAAVAVHPCSTHVCSNGGRCTVNDAGFAECVCLDGFAGRHCENDVCAQVPCGNGGRCSAKGTIATCHCPKHTRGLLCEEVVCPTPCANGGSCQLDKTGEAVCDCPEGFTGPNCNVVDVCLGNAACSIYGPSAVCHIDEEATIAPRERLMRETPFECKCPQPGSIEWVDCISLHLTSPTSLPSTTPLPLPSSSSSISPPVVIPPLSPLTPHPNGHSSTTSSNGAALPSDGVFQPNPSTFNARPNPPMVLAPPTTTQAPMIPSGPASVPVINPNPAAHQFTFQTVIPPLGAGEMQPLQQGGSAAPAATTEQSSTGEMLPFNPPFFPSPVGGPTPQRGGQQVKITLPPPMRPVHGGSEEEEMRTESPFESTTAEGVAVPAAPIPVFPVAPNGERPDQQLPSTSAPFIPLVPHFPLAPHSTSSTSSPSFPQEGGAAIDAVEQTTTATTKEEGTEETTTDFGTMTTGQTAQLVAFPAAEERVPFESSSGSGFVASTMESTVDEWPTTTAEMERSTVVETTTVVEEEETEVPTTSTPFVVPPVEEEEEKEEETPAPFLPPATHPTTPPFFITSTTTTSFPPPTTTTESIPFEQPATPSVFSRPRVPNQPGNNNGNGSPDPSLSSRGGSTDRQAGGVSSATASWIVAIIAVAVLALLLIASALVVLRYVRQSRKLHGKYNPAREEHALSSAYAMPMATVTKEERLI</sequence>
<feature type="compositionally biased region" description="Pro residues" evidence="5">
    <location>
        <begin position="431"/>
        <end position="441"/>
    </location>
</feature>
<evidence type="ECO:0000256" key="5">
    <source>
        <dbReference type="SAM" id="MobiDB-lite"/>
    </source>
</evidence>
<evidence type="ECO:0000256" key="6">
    <source>
        <dbReference type="SAM" id="Phobius"/>
    </source>
</evidence>
<feature type="compositionally biased region" description="Acidic residues" evidence="5">
    <location>
        <begin position="769"/>
        <end position="779"/>
    </location>
</feature>
<keyword evidence="2" id="KW-0732">Signal</keyword>
<dbReference type="Pfam" id="PF00008">
    <property type="entry name" value="EGF"/>
    <property type="match status" value="1"/>
</dbReference>
<organism evidence="7 8">
    <name type="scientific">Pristionchus pacificus</name>
    <name type="common">Parasitic nematode worm</name>
    <dbReference type="NCBI Taxonomy" id="54126"/>
    <lineage>
        <taxon>Eukaryota</taxon>
        <taxon>Metazoa</taxon>
        <taxon>Ecdysozoa</taxon>
        <taxon>Nematoda</taxon>
        <taxon>Chromadorea</taxon>
        <taxon>Rhabditida</taxon>
        <taxon>Rhabditina</taxon>
        <taxon>Diplogasteromorpha</taxon>
        <taxon>Diplogasteroidea</taxon>
        <taxon>Neodiplogasteridae</taxon>
        <taxon>Pristionchus</taxon>
    </lineage>
</organism>
<evidence type="ECO:0000313" key="7">
    <source>
        <dbReference type="EnsemblMetazoa" id="PPA27284.1"/>
    </source>
</evidence>